<dbReference type="InterPro" id="IPR011990">
    <property type="entry name" value="TPR-like_helical_dom_sf"/>
</dbReference>
<proteinExistence type="predicted"/>
<comment type="caution">
    <text evidence="2">The sequence shown here is derived from an EMBL/GenBank/DDBJ whole genome shotgun (WGS) entry which is preliminary data.</text>
</comment>
<evidence type="ECO:0000256" key="1">
    <source>
        <dbReference type="SAM" id="SignalP"/>
    </source>
</evidence>
<reference evidence="2" key="1">
    <citation type="submission" date="2019-11" db="EMBL/GenBank/DDBJ databases">
        <authorList>
            <person name="Liu Y."/>
            <person name="Hou J."/>
            <person name="Li T.-Q."/>
            <person name="Guan C.-H."/>
            <person name="Wu X."/>
            <person name="Wu H.-Z."/>
            <person name="Ling F."/>
            <person name="Zhang R."/>
            <person name="Shi X.-G."/>
            <person name="Ren J.-P."/>
            <person name="Chen E.-F."/>
            <person name="Sun J.-M."/>
        </authorList>
    </citation>
    <scope>NUCLEOTIDE SEQUENCE</scope>
    <source>
        <strain evidence="2">Adult_tree_wgs_1</strain>
        <tissue evidence="2">Leaves</tissue>
    </source>
</reference>
<evidence type="ECO:0000313" key="3">
    <source>
        <dbReference type="Proteomes" id="UP000626092"/>
    </source>
</evidence>
<name>A0A834LC31_RHOSS</name>
<dbReference type="Proteomes" id="UP000626092">
    <property type="component" value="Unassembled WGS sequence"/>
</dbReference>
<gene>
    <name evidence="2" type="ORF">RHSIM_Rhsim10G0193000</name>
</gene>
<sequence>MLALRLFLRMLCPGLSPDAYILQRQSLDNSLLKDARKMLDAMSEPNMVSWSALVFESIQRSEQPDLVSFTSILSACSQSGLTEEGQ</sequence>
<dbReference type="Gene3D" id="1.25.40.10">
    <property type="entry name" value="Tetratricopeptide repeat domain"/>
    <property type="match status" value="1"/>
</dbReference>
<dbReference type="AlphaFoldDB" id="A0A834LC31"/>
<keyword evidence="3" id="KW-1185">Reference proteome</keyword>
<keyword evidence="1" id="KW-0732">Signal</keyword>
<evidence type="ECO:0008006" key="4">
    <source>
        <dbReference type="Google" id="ProtNLM"/>
    </source>
</evidence>
<dbReference type="EMBL" id="WJXA01000010">
    <property type="protein sequence ID" value="KAF7129510.1"/>
    <property type="molecule type" value="Genomic_DNA"/>
</dbReference>
<feature type="chain" id="PRO_5033047521" description="Pentatricopeptide repeat-containing protein" evidence="1">
    <location>
        <begin position="18"/>
        <end position="86"/>
    </location>
</feature>
<evidence type="ECO:0000313" key="2">
    <source>
        <dbReference type="EMBL" id="KAF7129510.1"/>
    </source>
</evidence>
<organism evidence="2 3">
    <name type="scientific">Rhododendron simsii</name>
    <name type="common">Sims's rhododendron</name>
    <dbReference type="NCBI Taxonomy" id="118357"/>
    <lineage>
        <taxon>Eukaryota</taxon>
        <taxon>Viridiplantae</taxon>
        <taxon>Streptophyta</taxon>
        <taxon>Embryophyta</taxon>
        <taxon>Tracheophyta</taxon>
        <taxon>Spermatophyta</taxon>
        <taxon>Magnoliopsida</taxon>
        <taxon>eudicotyledons</taxon>
        <taxon>Gunneridae</taxon>
        <taxon>Pentapetalae</taxon>
        <taxon>asterids</taxon>
        <taxon>Ericales</taxon>
        <taxon>Ericaceae</taxon>
        <taxon>Ericoideae</taxon>
        <taxon>Rhodoreae</taxon>
        <taxon>Rhododendron</taxon>
    </lineage>
</organism>
<accession>A0A834LC31</accession>
<protein>
    <recommendedName>
        <fullName evidence="4">Pentatricopeptide repeat-containing protein</fullName>
    </recommendedName>
</protein>
<feature type="signal peptide" evidence="1">
    <location>
        <begin position="1"/>
        <end position="17"/>
    </location>
</feature>